<comment type="caution">
    <text evidence="1">The sequence shown here is derived from an EMBL/GenBank/DDBJ whole genome shotgun (WGS) entry which is preliminary data.</text>
</comment>
<proteinExistence type="predicted"/>
<evidence type="ECO:0000313" key="2">
    <source>
        <dbReference type="Proteomes" id="UP000324517"/>
    </source>
</evidence>
<dbReference type="Proteomes" id="UP000324517">
    <property type="component" value="Unassembled WGS sequence"/>
</dbReference>
<sequence>MVDYLKQNIIKEERKWVNLFKRINGCEIINPGIKDGRLMISNLKPVPWHKGLKPQYNEAKTKIGYMVKQQSGFRLDIDFPHGSIGTDEIRSIVKTISTATGFMEIQQGQRASTIKSYWRFKTSKEFDTITLVIRNHHLGSINTTSPNLHIFLQKIVDLAK</sequence>
<reference evidence="1 2" key="1">
    <citation type="submission" date="2019-08" db="EMBL/GenBank/DDBJ databases">
        <title>Bacillus genomes from the desert of Cuatro Cienegas, Coahuila.</title>
        <authorList>
            <person name="Olmedo-Alvarez G."/>
        </authorList>
    </citation>
    <scope>NUCLEOTIDE SEQUENCE [LARGE SCALE GENOMIC DNA]</scope>
    <source>
        <strain evidence="1 2">CH98b_3T</strain>
    </source>
</reference>
<dbReference type="RefSeq" id="WP_148980570.1">
    <property type="nucleotide sequence ID" value="NZ_JBNILM010000020.1"/>
</dbReference>
<name>A0A5D4SN71_9BACI</name>
<gene>
    <name evidence="1" type="ORF">FZC75_21160</name>
</gene>
<dbReference type="OrthoDB" id="2841587at2"/>
<evidence type="ECO:0000313" key="1">
    <source>
        <dbReference type="EMBL" id="TYS63552.1"/>
    </source>
</evidence>
<protein>
    <submittedName>
        <fullName evidence="1">Uncharacterized protein</fullName>
    </submittedName>
</protein>
<dbReference type="EMBL" id="VTET01000019">
    <property type="protein sequence ID" value="TYS63552.1"/>
    <property type="molecule type" value="Genomic_DNA"/>
</dbReference>
<accession>A0A5D4SN71</accession>
<organism evidence="1 2">
    <name type="scientific">Sutcliffiella horikoshii</name>
    <dbReference type="NCBI Taxonomy" id="79883"/>
    <lineage>
        <taxon>Bacteria</taxon>
        <taxon>Bacillati</taxon>
        <taxon>Bacillota</taxon>
        <taxon>Bacilli</taxon>
        <taxon>Bacillales</taxon>
        <taxon>Bacillaceae</taxon>
        <taxon>Sutcliffiella</taxon>
    </lineage>
</organism>
<dbReference type="AlphaFoldDB" id="A0A5D4SN71"/>